<name>A0A846LXS1_9ACTN</name>
<evidence type="ECO:0000313" key="1">
    <source>
        <dbReference type="EMBL" id="NIH68209.1"/>
    </source>
</evidence>
<dbReference type="AlphaFoldDB" id="A0A846LXS1"/>
<dbReference type="Proteomes" id="UP000552836">
    <property type="component" value="Unassembled WGS sequence"/>
</dbReference>
<dbReference type="EMBL" id="JAAMPA010000001">
    <property type="protein sequence ID" value="NIH68209.1"/>
    <property type="molecule type" value="Genomic_DNA"/>
</dbReference>
<sequence>MSGSPGRRLQDGLTAVVPGLAVRSGTPPVAAALPATRV</sequence>
<gene>
    <name evidence="1" type="ORF">FB380_002655</name>
</gene>
<evidence type="ECO:0000313" key="2">
    <source>
        <dbReference type="Proteomes" id="UP000552836"/>
    </source>
</evidence>
<reference evidence="1 2" key="1">
    <citation type="submission" date="2020-02" db="EMBL/GenBank/DDBJ databases">
        <title>Sequencing the genomes of 1000 actinobacteria strains.</title>
        <authorList>
            <person name="Klenk H.-P."/>
        </authorList>
    </citation>
    <scope>NUCLEOTIDE SEQUENCE [LARGE SCALE GENOMIC DNA]</scope>
    <source>
        <strain evidence="1 2">DSM 45201</strain>
    </source>
</reference>
<organism evidence="1 2">
    <name type="scientific">Modestobacter marinus</name>
    <dbReference type="NCBI Taxonomy" id="477641"/>
    <lineage>
        <taxon>Bacteria</taxon>
        <taxon>Bacillati</taxon>
        <taxon>Actinomycetota</taxon>
        <taxon>Actinomycetes</taxon>
        <taxon>Geodermatophilales</taxon>
        <taxon>Geodermatophilaceae</taxon>
        <taxon>Modestobacter</taxon>
    </lineage>
</organism>
<accession>A0A846LXS1</accession>
<comment type="caution">
    <text evidence="1">The sequence shown here is derived from an EMBL/GenBank/DDBJ whole genome shotgun (WGS) entry which is preliminary data.</text>
</comment>
<protein>
    <submittedName>
        <fullName evidence="1">Uncharacterized protein</fullName>
    </submittedName>
</protein>
<proteinExistence type="predicted"/>